<keyword evidence="2" id="KW-0472">Membrane</keyword>
<proteinExistence type="predicted"/>
<dbReference type="Proteomes" id="UP000612585">
    <property type="component" value="Unassembled WGS sequence"/>
</dbReference>
<dbReference type="EMBL" id="BOPG01000019">
    <property type="protein sequence ID" value="GIJ55605.1"/>
    <property type="molecule type" value="Genomic_DNA"/>
</dbReference>
<dbReference type="AlphaFoldDB" id="A0A8J3Z5D6"/>
<sequence length="475" mass="51012">MTSPATDVDSDGTADEELDRLRLEVSALRAKLDTRQRRAAVVPAIRRVTAAVLVAIGAFALVLSTVGVWAARTAFDTDRWVATVAPLPRDPQVSAAMSEYATTELFRVLDVENRLREVLPDRAAFVAGPLTGQIREVVRKTVNDVLVSDRFQRIWVEANRRVHTRALAILNDTDGLVIVRDDRIEIDLLPLINQVLRELSSNLPTLFGKQISLPDLGTSEIPDNLRTRVEDAVGVSLPQNFARFTVYDSGKLAAVQDAVATARRDLILFVVATIALLLLALLVSPGRRRTLLQFGLWLVVAAVAVTAVLRRVRGELLLEVPDGTYRNGVDATLTTVFAGLRTRGTQLIWIGAVLAVLMYLIGPGRAPVWLRGRIAAATRATGRGLGRGSRVAAARGPGWIARHLDAVRIGGVVVAALFALILSSWMSLLVIIVVAAAFEVLVTVVARRAGPAQPALPAAPPPAPPPSTPQPSAAG</sequence>
<protein>
    <recommendedName>
        <fullName evidence="5">Integral membrane protein</fullName>
    </recommendedName>
</protein>
<feature type="transmembrane region" description="Helical" evidence="2">
    <location>
        <begin position="412"/>
        <end position="438"/>
    </location>
</feature>
<feature type="transmembrane region" description="Helical" evidence="2">
    <location>
        <begin position="48"/>
        <end position="71"/>
    </location>
</feature>
<comment type="caution">
    <text evidence="3">The sequence shown here is derived from an EMBL/GenBank/DDBJ whole genome shotgun (WGS) entry which is preliminary data.</text>
</comment>
<keyword evidence="2" id="KW-0812">Transmembrane</keyword>
<gene>
    <name evidence="3" type="ORF">Vau01_031210</name>
</gene>
<accession>A0A8J3Z5D6</accession>
<evidence type="ECO:0000256" key="2">
    <source>
        <dbReference type="SAM" id="Phobius"/>
    </source>
</evidence>
<name>A0A8J3Z5D6_9ACTN</name>
<reference evidence="3" key="1">
    <citation type="submission" date="2021-01" db="EMBL/GenBank/DDBJ databases">
        <title>Whole genome shotgun sequence of Virgisporangium aurantiacum NBRC 16421.</title>
        <authorList>
            <person name="Komaki H."/>
            <person name="Tamura T."/>
        </authorList>
    </citation>
    <scope>NUCLEOTIDE SEQUENCE</scope>
    <source>
        <strain evidence="3">NBRC 16421</strain>
    </source>
</reference>
<feature type="transmembrane region" description="Helical" evidence="2">
    <location>
        <begin position="266"/>
        <end position="284"/>
    </location>
</feature>
<feature type="transmembrane region" description="Helical" evidence="2">
    <location>
        <begin position="347"/>
        <end position="364"/>
    </location>
</feature>
<evidence type="ECO:0008006" key="5">
    <source>
        <dbReference type="Google" id="ProtNLM"/>
    </source>
</evidence>
<feature type="transmembrane region" description="Helical" evidence="2">
    <location>
        <begin position="290"/>
        <end position="309"/>
    </location>
</feature>
<keyword evidence="2" id="KW-1133">Transmembrane helix</keyword>
<feature type="compositionally biased region" description="Pro residues" evidence="1">
    <location>
        <begin position="457"/>
        <end position="469"/>
    </location>
</feature>
<feature type="region of interest" description="Disordered" evidence="1">
    <location>
        <begin position="452"/>
        <end position="475"/>
    </location>
</feature>
<keyword evidence="4" id="KW-1185">Reference proteome</keyword>
<evidence type="ECO:0000313" key="3">
    <source>
        <dbReference type="EMBL" id="GIJ55605.1"/>
    </source>
</evidence>
<organism evidence="3 4">
    <name type="scientific">Virgisporangium aurantiacum</name>
    <dbReference type="NCBI Taxonomy" id="175570"/>
    <lineage>
        <taxon>Bacteria</taxon>
        <taxon>Bacillati</taxon>
        <taxon>Actinomycetota</taxon>
        <taxon>Actinomycetes</taxon>
        <taxon>Micromonosporales</taxon>
        <taxon>Micromonosporaceae</taxon>
        <taxon>Virgisporangium</taxon>
    </lineage>
</organism>
<evidence type="ECO:0000256" key="1">
    <source>
        <dbReference type="SAM" id="MobiDB-lite"/>
    </source>
</evidence>
<evidence type="ECO:0000313" key="4">
    <source>
        <dbReference type="Proteomes" id="UP000612585"/>
    </source>
</evidence>
<dbReference type="RefSeq" id="WP_203992635.1">
    <property type="nucleotide sequence ID" value="NZ_BOPG01000019.1"/>
</dbReference>